<accession>A0A0E0ILB1</accession>
<dbReference type="InterPro" id="IPR029063">
    <property type="entry name" value="SAM-dependent_MTases_sf"/>
</dbReference>
<protein>
    <recommendedName>
        <fullName evidence="2">25S rRNA (uridine-N(3))-methyltransferase BMT5-like domain-containing protein</fullName>
    </recommendedName>
</protein>
<evidence type="ECO:0000259" key="2">
    <source>
        <dbReference type="Pfam" id="PF10354"/>
    </source>
</evidence>
<dbReference type="InterPro" id="IPR019446">
    <property type="entry name" value="BMT5-like"/>
</dbReference>
<feature type="domain" description="25S rRNA (uridine-N(3))-methyltransferase BMT5-like" evidence="2">
    <location>
        <begin position="86"/>
        <end position="251"/>
    </location>
</feature>
<proteinExistence type="predicted"/>
<dbReference type="Gene3D" id="3.40.50.150">
    <property type="entry name" value="Vaccinia Virus protein VP39"/>
    <property type="match status" value="1"/>
</dbReference>
<name>A0A0E0ILB1_ORYNI</name>
<sequence length="1071" mass="118349">MAVAPPEVGPAAAAAVAGGKKEVRALDGASAISEEEEVEVEVEEEEEAEEEREDEEEGEEDGGDEEEEEEEGVKWLKHYSSMQSILVVGDGDFSFSRALAVAFCSGENLVSTSLDSYEALRGKYANAESNIMVLKLMGATTLHGVDAKTMKHHTDLKMRRFDRIVFNLPHAGFKAKEGDMRMINLHKDLVRGFFRNARCLLRPSGEIHVSHKRGKVYENWEIEKLASESSLIMVEKVDFHIEDYPGYNHKRGDGPRCDEPFPLGPCCTFKFSIRNHKKQKKCHSKKIGSIPSLGGSHVHPEILASDWSPSQPFRPVNAVNMPVTFDPYSLRIAQSHQPGFPVNFVGLWTAAACSLQHCNIHPMLNIVRPSLHLLPIASIIAPQMGRITSTSLFAPQEQPKPVLRPLQSVSSYDLAREHQMNLRREFEMRGQTMPAGTSLDYFEFLEYLFRDPAEKEKWLQTMITLHATRCCKPNLWAGSTDTAHSNSTPLRRSCHTHARMAAVALLSPAAAAAVVTEGEEKPPLEEVEVVVRAIVADGDGREANAAAPGANGCGEEEVPAHAAEGGTVAAMVDENAAAPAAEGDTVAAAKGEAPAAEGDMVVAAKGAAHAAAEGDTVAAPAVAGENEAAHAPAAGGNTVAAAADVKGEALQAIPVADEAAAVAEGVNAIAAAEREEDDEGVKWLKHYSSLQSILTVGDGDFSFSLALATAFGSGDNLVATSLDTIEDLRGKYSKAESNIMELKRMGATVLHGIDAKRMKDHTSLKLRRFDRIIFNFPHAGFKGKEDDLHMINLHRELVWGFFQKARHLLRPYGEIHVSHKIGLPYDRWCIEHLAYESSLTMIAKVDFRKEDYPGYNQKRGDSAKCDQPFELGACCTFMFMRDLTRLKRARRNRIDASSLGIQAQHDMPFHPRPLVPAYPQPHFPSQVNAAHRQVPPEHYPLGIAHGQEPGFLDNFGGIERYPYQRGAIGTVIGMPGTPSPMRGITRSSFPAPQEQPWRQERYIMDPEVRDDHYHFAREYPRNLQEEYEMERQVMPGGTRLRYVDFLENRYEESVRRQEHLRRLIAEYGGYD</sequence>
<dbReference type="HOGENOM" id="CLU_010132_0_0_1"/>
<dbReference type="OMA" id="ERWITHY"/>
<reference evidence="3" key="1">
    <citation type="submission" date="2015-04" db="UniProtKB">
        <authorList>
            <consortium name="EnsemblPlants"/>
        </authorList>
    </citation>
    <scope>IDENTIFICATION</scope>
    <source>
        <strain evidence="3">SL10</strain>
    </source>
</reference>
<dbReference type="FunFam" id="3.40.50.150:FF:000440">
    <property type="entry name" value="Os09g0479300 protein"/>
    <property type="match status" value="2"/>
</dbReference>
<dbReference type="eggNOG" id="KOG4174">
    <property type="taxonomic scope" value="Eukaryota"/>
</dbReference>
<dbReference type="PANTHER" id="PTHR11538:SF26">
    <property type="entry name" value="FERREDOXIN-FOLD ANTICODON-BINDING DOMAIN-CONTAINING PROTEIN 1"/>
    <property type="match status" value="1"/>
</dbReference>
<feature type="compositionally biased region" description="Acidic residues" evidence="1">
    <location>
        <begin position="33"/>
        <end position="71"/>
    </location>
</feature>
<dbReference type="Proteomes" id="UP000006591">
    <property type="component" value="Chromosome 9"/>
</dbReference>
<evidence type="ECO:0000313" key="4">
    <source>
        <dbReference type="Proteomes" id="UP000006591"/>
    </source>
</evidence>
<evidence type="ECO:0000313" key="3">
    <source>
        <dbReference type="EnsemblPlants" id="ONIVA09G14590.1"/>
    </source>
</evidence>
<dbReference type="Gramene" id="ONIVA09G14590.1">
    <property type="protein sequence ID" value="ONIVA09G14590.1"/>
    <property type="gene ID" value="ONIVA09G14590"/>
</dbReference>
<evidence type="ECO:0000256" key="1">
    <source>
        <dbReference type="SAM" id="MobiDB-lite"/>
    </source>
</evidence>
<reference evidence="3" key="2">
    <citation type="submission" date="2018-04" db="EMBL/GenBank/DDBJ databases">
        <title>OnivRS2 (Oryza nivara Reference Sequence Version 2).</title>
        <authorList>
            <person name="Zhang J."/>
            <person name="Kudrna D."/>
            <person name="Lee S."/>
            <person name="Talag J."/>
            <person name="Rajasekar S."/>
            <person name="Welchert J."/>
            <person name="Hsing Y.-I."/>
            <person name="Wing R.A."/>
        </authorList>
    </citation>
    <scope>NUCLEOTIDE SEQUENCE [LARGE SCALE GENOMIC DNA]</scope>
    <source>
        <strain evidence="3">SL10</strain>
    </source>
</reference>
<dbReference type="EnsemblPlants" id="ONIVA09G14590.1">
    <property type="protein sequence ID" value="ONIVA09G14590.1"/>
    <property type="gene ID" value="ONIVA09G14590"/>
</dbReference>
<feature type="domain" description="25S rRNA (uridine-N(3))-methyltransferase BMT5-like" evidence="2">
    <location>
        <begin position="694"/>
        <end position="859"/>
    </location>
</feature>
<feature type="compositionally biased region" description="Low complexity" evidence="1">
    <location>
        <begin position="1"/>
        <end position="18"/>
    </location>
</feature>
<feature type="region of interest" description="Disordered" evidence="1">
    <location>
        <begin position="1"/>
        <end position="73"/>
    </location>
</feature>
<dbReference type="GO" id="GO:0070042">
    <property type="term" value="F:rRNA (uridine-N3-)-methyltransferase activity"/>
    <property type="evidence" value="ECO:0007669"/>
    <property type="project" value="InterPro"/>
</dbReference>
<dbReference type="AlphaFoldDB" id="A0A0E0ILB1"/>
<dbReference type="Pfam" id="PF10354">
    <property type="entry name" value="BMT5-like"/>
    <property type="match status" value="2"/>
</dbReference>
<dbReference type="PANTHER" id="PTHR11538">
    <property type="entry name" value="PHENYLALANYL-TRNA SYNTHETASE"/>
    <property type="match status" value="1"/>
</dbReference>
<dbReference type="GO" id="GO:0005737">
    <property type="term" value="C:cytoplasm"/>
    <property type="evidence" value="ECO:0007669"/>
    <property type="project" value="TreeGrafter"/>
</dbReference>
<dbReference type="GO" id="GO:0070475">
    <property type="term" value="P:rRNA base methylation"/>
    <property type="evidence" value="ECO:0007669"/>
    <property type="project" value="InterPro"/>
</dbReference>
<dbReference type="SUPFAM" id="SSF53335">
    <property type="entry name" value="S-adenosyl-L-methionine-dependent methyltransferases"/>
    <property type="match status" value="1"/>
</dbReference>
<organism evidence="3">
    <name type="scientific">Oryza nivara</name>
    <name type="common">Indian wild rice</name>
    <name type="synonym">Oryza sativa f. spontanea</name>
    <dbReference type="NCBI Taxonomy" id="4536"/>
    <lineage>
        <taxon>Eukaryota</taxon>
        <taxon>Viridiplantae</taxon>
        <taxon>Streptophyta</taxon>
        <taxon>Embryophyta</taxon>
        <taxon>Tracheophyta</taxon>
        <taxon>Spermatophyta</taxon>
        <taxon>Magnoliopsida</taxon>
        <taxon>Liliopsida</taxon>
        <taxon>Poales</taxon>
        <taxon>Poaceae</taxon>
        <taxon>BOP clade</taxon>
        <taxon>Oryzoideae</taxon>
        <taxon>Oryzeae</taxon>
        <taxon>Oryzinae</taxon>
        <taxon>Oryza</taxon>
    </lineage>
</organism>
<dbReference type="STRING" id="4536.A0A0E0ILB1"/>
<keyword evidence="4" id="KW-1185">Reference proteome</keyword>